<feature type="compositionally biased region" description="Low complexity" evidence="1">
    <location>
        <begin position="67"/>
        <end position="114"/>
    </location>
</feature>
<feature type="compositionally biased region" description="Polar residues" evidence="1">
    <location>
        <begin position="115"/>
        <end position="124"/>
    </location>
</feature>
<feature type="compositionally biased region" description="Low complexity" evidence="1">
    <location>
        <begin position="30"/>
        <end position="51"/>
    </location>
</feature>
<organism evidence="2 3">
    <name type="scientific">Caenorhabditis briggsae</name>
    <dbReference type="NCBI Taxonomy" id="6238"/>
    <lineage>
        <taxon>Eukaryota</taxon>
        <taxon>Metazoa</taxon>
        <taxon>Ecdysozoa</taxon>
        <taxon>Nematoda</taxon>
        <taxon>Chromadorea</taxon>
        <taxon>Rhabditida</taxon>
        <taxon>Rhabditina</taxon>
        <taxon>Rhabditomorpha</taxon>
        <taxon>Rhabditoidea</taxon>
        <taxon>Rhabditidae</taxon>
        <taxon>Peloderinae</taxon>
        <taxon>Caenorhabditis</taxon>
    </lineage>
</organism>
<name>A0AAE9JF17_CAEBR</name>
<dbReference type="EMBL" id="CP092623">
    <property type="protein sequence ID" value="UMM28152.1"/>
    <property type="molecule type" value="Genomic_DNA"/>
</dbReference>
<evidence type="ECO:0000313" key="3">
    <source>
        <dbReference type="Proteomes" id="UP000829354"/>
    </source>
</evidence>
<feature type="region of interest" description="Disordered" evidence="1">
    <location>
        <begin position="1"/>
        <end position="149"/>
    </location>
</feature>
<proteinExistence type="predicted"/>
<evidence type="ECO:0000313" key="2">
    <source>
        <dbReference type="EMBL" id="UMM28152.1"/>
    </source>
</evidence>
<feature type="compositionally biased region" description="Low complexity" evidence="1">
    <location>
        <begin position="1"/>
        <end position="18"/>
    </location>
</feature>
<dbReference type="Proteomes" id="UP000829354">
    <property type="component" value="Chromosome IV"/>
</dbReference>
<protein>
    <submittedName>
        <fullName evidence="2">Uncharacterized protein</fullName>
    </submittedName>
</protein>
<sequence length="186" mass="19932">MLLPSTVPTSTSVCSTTPRDVTSSTESKLLRLTSSSARSSRSAPSSRESQCSPPPTDVPSATQTHMSRSTTPLSSTSTHKRSPTSSSSSQETWPTSLEDVTLDVSESSDTVSVSQELLTSSTSRMPLDTPSPLAFPTSSSSEKETRPSSPFHLETEFAFPSLRSVTSALPRSTKLLFFVEKINLLI</sequence>
<accession>A0AAE9JF17</accession>
<gene>
    <name evidence="2" type="ORF">L5515_011120</name>
</gene>
<keyword evidence="3" id="KW-1185">Reference proteome</keyword>
<dbReference type="AlphaFoldDB" id="A0AAE9JF17"/>
<evidence type="ECO:0000256" key="1">
    <source>
        <dbReference type="SAM" id="MobiDB-lite"/>
    </source>
</evidence>
<reference evidence="2 3" key="1">
    <citation type="submission" date="2022-04" db="EMBL/GenBank/DDBJ databases">
        <title>Chromosome-level reference genomes for two strains of Caenorhabditis briggsae: an improved platform for comparative genomics.</title>
        <authorList>
            <person name="Stevens L."/>
            <person name="Andersen E."/>
        </authorList>
    </citation>
    <scope>NUCLEOTIDE SEQUENCE [LARGE SCALE GENOMIC DNA]</scope>
    <source>
        <strain evidence="2">VX34</strain>
        <tissue evidence="2">Whole-organism</tissue>
    </source>
</reference>